<dbReference type="SMART" id="SM00484">
    <property type="entry name" value="XPGI"/>
    <property type="match status" value="1"/>
</dbReference>
<keyword evidence="6" id="KW-0227">DNA damage</keyword>
<dbReference type="InterPro" id="IPR036279">
    <property type="entry name" value="5-3_exonuclease_C_sf"/>
</dbReference>
<dbReference type="PANTHER" id="PTHR11081">
    <property type="entry name" value="FLAP ENDONUCLEASE FAMILY MEMBER"/>
    <property type="match status" value="1"/>
</dbReference>
<evidence type="ECO:0000256" key="9">
    <source>
        <dbReference type="ARBA" id="ARBA00023204"/>
    </source>
</evidence>
<dbReference type="CDD" id="cd09900">
    <property type="entry name" value="H3TH_XPG-like"/>
    <property type="match status" value="1"/>
</dbReference>
<dbReference type="AlphaFoldDB" id="A0ABD1BJE3"/>
<reference evidence="17 18" key="1">
    <citation type="submission" date="2024-04" db="EMBL/GenBank/DDBJ databases">
        <title>Genome assembly C_amara_ONT_v2.</title>
        <authorList>
            <person name="Yant L."/>
            <person name="Moore C."/>
            <person name="Slenker M."/>
        </authorList>
    </citation>
    <scope>NUCLEOTIDE SEQUENCE [LARGE SCALE GENOMIC DNA]</scope>
    <source>
        <tissue evidence="17">Leaf</tissue>
    </source>
</reference>
<feature type="region of interest" description="Disordered" evidence="14">
    <location>
        <begin position="435"/>
        <end position="458"/>
    </location>
</feature>
<dbReference type="InterPro" id="IPR006085">
    <property type="entry name" value="XPG_DNA_repair_N"/>
</dbReference>
<evidence type="ECO:0000313" key="17">
    <source>
        <dbReference type="EMBL" id="KAL1217301.1"/>
    </source>
</evidence>
<sequence>MGVKCLWDVLEPCKKTFPLDHLQNKRVCVDLSCWMVELHKVNKSYCATKEKVYLRGLFHRLRALIALNCSIILVSDGSIPGIKVPTYRRRLKERFEIADDGVEPGKETSLKRNMGSEFSCIIKEAKVIASTLGILCLDGIEEAEAQCALLNLESLCDACFSSDSDIFLFGAKTVYREICLGEGGYVVCYEMDDIRTKLGLGRNSLIALALLLGSDYSQGVRGIRQGRACEIVRSVGENVILEKVATEGLAFAEKPRKSKKQVKTPVCRKKGTLPLVVINGNNREPEGLEQIKQVIDAFMNPKCHQADSNTVSRAMAEFSFQRTKLQEVCHQFFEWPPEKTDEYILPKIAERSLRRFAILQSRSNEVGVNLPLHKPQMPEPDKCPVSEIIKTRKLQGRECYEVSWNDLQGLETSIVPADLVERACPEKIIEFKEKMAAKKKKPKPKRKQKETSSPTKYSSVTELSLKLQDLALSSSSTVTTTSTVEAEQEKEQQNSKKHNYLCLIDSPARENCNNAWSTTMDRFDAGPNSCLFYPETEVIDLISPCPEARSRSVSRSYQEQKSHDHQLETVIELSDSETDDEEHCRKARELRIFLENIRKDYINL</sequence>
<name>A0ABD1BJE3_CARAN</name>
<comment type="similarity">
    <text evidence="11">Belongs to the XPG/RAD2 endonuclease family. GEN subfamily.</text>
</comment>
<dbReference type="PANTHER" id="PTHR11081:SF54">
    <property type="entry name" value="SINGLE-STRAND DNA ENDONUCLEASE 1"/>
    <property type="match status" value="1"/>
</dbReference>
<dbReference type="Pfam" id="PF00867">
    <property type="entry name" value="XPG_I"/>
    <property type="match status" value="1"/>
</dbReference>
<dbReference type="EMBL" id="JBANAX010000248">
    <property type="protein sequence ID" value="KAL1217301.1"/>
    <property type="molecule type" value="Genomic_DNA"/>
</dbReference>
<dbReference type="SUPFAM" id="SSF88723">
    <property type="entry name" value="PIN domain-like"/>
    <property type="match status" value="1"/>
</dbReference>
<organism evidence="17 18">
    <name type="scientific">Cardamine amara subsp. amara</name>
    <dbReference type="NCBI Taxonomy" id="228776"/>
    <lineage>
        <taxon>Eukaryota</taxon>
        <taxon>Viridiplantae</taxon>
        <taxon>Streptophyta</taxon>
        <taxon>Embryophyta</taxon>
        <taxon>Tracheophyta</taxon>
        <taxon>Spermatophyta</taxon>
        <taxon>Magnoliopsida</taxon>
        <taxon>eudicotyledons</taxon>
        <taxon>Gunneridae</taxon>
        <taxon>Pentapetalae</taxon>
        <taxon>rosids</taxon>
        <taxon>malvids</taxon>
        <taxon>Brassicales</taxon>
        <taxon>Brassicaceae</taxon>
        <taxon>Cardamineae</taxon>
        <taxon>Cardamine</taxon>
    </lineage>
</organism>
<dbReference type="InterPro" id="IPR057340">
    <property type="entry name" value="Chromo_SEND1"/>
</dbReference>
<feature type="domain" description="XPG N-terminal" evidence="16">
    <location>
        <begin position="1"/>
        <end position="97"/>
    </location>
</feature>
<evidence type="ECO:0000256" key="4">
    <source>
        <dbReference type="ARBA" id="ARBA00022723"/>
    </source>
</evidence>
<evidence type="ECO:0000313" key="18">
    <source>
        <dbReference type="Proteomes" id="UP001558713"/>
    </source>
</evidence>
<dbReference type="PRINTS" id="PR00853">
    <property type="entry name" value="XPGRADSUPER"/>
</dbReference>
<evidence type="ECO:0000256" key="3">
    <source>
        <dbReference type="ARBA" id="ARBA00022722"/>
    </source>
</evidence>
<dbReference type="CDD" id="cd09869">
    <property type="entry name" value="PIN_GEN1"/>
    <property type="match status" value="1"/>
</dbReference>
<evidence type="ECO:0000256" key="14">
    <source>
        <dbReference type="SAM" id="MobiDB-lite"/>
    </source>
</evidence>
<dbReference type="FunFam" id="3.40.50.1010:FF:000030">
    <property type="entry name" value="flap endonuclease GEN-like 2"/>
    <property type="match status" value="1"/>
</dbReference>
<dbReference type="GO" id="GO:0005634">
    <property type="term" value="C:nucleus"/>
    <property type="evidence" value="ECO:0007669"/>
    <property type="project" value="UniProtKB-SubCell"/>
</dbReference>
<keyword evidence="4" id="KW-0479">Metal-binding</keyword>
<dbReference type="Gene3D" id="3.40.50.1010">
    <property type="entry name" value="5'-nuclease"/>
    <property type="match status" value="1"/>
</dbReference>
<evidence type="ECO:0000256" key="5">
    <source>
        <dbReference type="ARBA" id="ARBA00022759"/>
    </source>
</evidence>
<evidence type="ECO:0000256" key="11">
    <source>
        <dbReference type="ARBA" id="ARBA00038112"/>
    </source>
</evidence>
<feature type="compositionally biased region" description="Basic residues" evidence="14">
    <location>
        <begin position="437"/>
        <end position="448"/>
    </location>
</feature>
<keyword evidence="8" id="KW-0460">Magnesium</keyword>
<dbReference type="Pfam" id="PF00752">
    <property type="entry name" value="XPG_N"/>
    <property type="match status" value="1"/>
</dbReference>
<evidence type="ECO:0000259" key="15">
    <source>
        <dbReference type="SMART" id="SM00484"/>
    </source>
</evidence>
<proteinExistence type="inferred from homology"/>
<dbReference type="Pfam" id="PF25386">
    <property type="entry name" value="Chromo_SEND1"/>
    <property type="match status" value="1"/>
</dbReference>
<keyword evidence="3" id="KW-0540">Nuclease</keyword>
<dbReference type="GO" id="GO:0048256">
    <property type="term" value="F:flap endonuclease activity"/>
    <property type="evidence" value="ECO:0007669"/>
    <property type="project" value="UniProtKB-ARBA"/>
</dbReference>
<gene>
    <name evidence="17" type="ORF">V5N11_027367</name>
</gene>
<dbReference type="SUPFAM" id="SSF47807">
    <property type="entry name" value="5' to 3' exonuclease, C-terminal subdomain"/>
    <property type="match status" value="1"/>
</dbReference>
<keyword evidence="10" id="KW-0539">Nucleus</keyword>
<protein>
    <recommendedName>
        <fullName evidence="12">Single-strand DNA endonuclease 1</fullName>
    </recommendedName>
    <alternativeName>
        <fullName evidence="13">Flap endonuclease GEN-like 2</fullName>
    </alternativeName>
</protein>
<evidence type="ECO:0000256" key="2">
    <source>
        <dbReference type="ARBA" id="ARBA00004123"/>
    </source>
</evidence>
<dbReference type="GO" id="GO:0006281">
    <property type="term" value="P:DNA repair"/>
    <property type="evidence" value="ECO:0007669"/>
    <property type="project" value="UniProtKB-KW"/>
</dbReference>
<dbReference type="FunFam" id="1.10.150.20:FF:000030">
    <property type="entry name" value="Flap endonuclease GEN-like 1"/>
    <property type="match status" value="1"/>
</dbReference>
<comment type="caution">
    <text evidence="17">The sequence shown here is derived from an EMBL/GenBank/DDBJ whole genome shotgun (WGS) entry which is preliminary data.</text>
</comment>
<comment type="subcellular location">
    <subcellularLocation>
        <location evidence="2">Nucleus</location>
    </subcellularLocation>
</comment>
<dbReference type="GO" id="GO:0046872">
    <property type="term" value="F:metal ion binding"/>
    <property type="evidence" value="ECO:0007669"/>
    <property type="project" value="UniProtKB-KW"/>
</dbReference>
<dbReference type="SUPFAM" id="SSF54160">
    <property type="entry name" value="Chromo domain-like"/>
    <property type="match status" value="1"/>
</dbReference>
<evidence type="ECO:0000256" key="7">
    <source>
        <dbReference type="ARBA" id="ARBA00022801"/>
    </source>
</evidence>
<evidence type="ECO:0000256" key="12">
    <source>
        <dbReference type="ARBA" id="ARBA00072248"/>
    </source>
</evidence>
<evidence type="ECO:0000256" key="13">
    <source>
        <dbReference type="ARBA" id="ARBA00078231"/>
    </source>
</evidence>
<evidence type="ECO:0000259" key="16">
    <source>
        <dbReference type="SMART" id="SM00485"/>
    </source>
</evidence>
<comment type="cofactor">
    <cofactor evidence="1">
        <name>Mg(2+)</name>
        <dbReference type="ChEBI" id="CHEBI:18420"/>
    </cofactor>
</comment>
<evidence type="ECO:0000256" key="8">
    <source>
        <dbReference type="ARBA" id="ARBA00022842"/>
    </source>
</evidence>
<accession>A0ABD1BJE3</accession>
<dbReference type="InterPro" id="IPR016197">
    <property type="entry name" value="Chromo-like_dom_sf"/>
</dbReference>
<evidence type="ECO:0000256" key="10">
    <source>
        <dbReference type="ARBA" id="ARBA00023242"/>
    </source>
</evidence>
<dbReference type="SMART" id="SM00485">
    <property type="entry name" value="XPGN"/>
    <property type="match status" value="1"/>
</dbReference>
<feature type="domain" description="XPG-I" evidence="15">
    <location>
        <begin position="130"/>
        <end position="200"/>
    </location>
</feature>
<dbReference type="Proteomes" id="UP001558713">
    <property type="component" value="Unassembled WGS sequence"/>
</dbReference>
<dbReference type="Gene3D" id="1.10.150.20">
    <property type="entry name" value="5' to 3' exonuclease, C-terminal subdomain"/>
    <property type="match status" value="1"/>
</dbReference>
<keyword evidence="18" id="KW-1185">Reference proteome</keyword>
<dbReference type="GO" id="GO:0009650">
    <property type="term" value="P:UV protection"/>
    <property type="evidence" value="ECO:0007669"/>
    <property type="project" value="UniProtKB-ARBA"/>
</dbReference>
<keyword evidence="9" id="KW-0234">DNA repair</keyword>
<dbReference type="InterPro" id="IPR006084">
    <property type="entry name" value="XPG/Rad2"/>
</dbReference>
<evidence type="ECO:0000256" key="6">
    <source>
        <dbReference type="ARBA" id="ARBA00022763"/>
    </source>
</evidence>
<evidence type="ECO:0000256" key="1">
    <source>
        <dbReference type="ARBA" id="ARBA00001946"/>
    </source>
</evidence>
<keyword evidence="5 17" id="KW-0255">Endonuclease</keyword>
<dbReference type="InterPro" id="IPR006086">
    <property type="entry name" value="XPG-I_dom"/>
</dbReference>
<keyword evidence="7" id="KW-0378">Hydrolase</keyword>
<dbReference type="InterPro" id="IPR029060">
    <property type="entry name" value="PIN-like_dom_sf"/>
</dbReference>